<dbReference type="GO" id="GO:0003700">
    <property type="term" value="F:DNA-binding transcription factor activity"/>
    <property type="evidence" value="ECO:0007669"/>
    <property type="project" value="InterPro"/>
</dbReference>
<dbReference type="GeneID" id="90512867"/>
<dbReference type="RefSeq" id="WP_013202905.1">
    <property type="nucleotide sequence ID" value="NC_014306.1"/>
</dbReference>
<evidence type="ECO:0000313" key="6">
    <source>
        <dbReference type="EMBL" id="CAX60420.1"/>
    </source>
</evidence>
<dbReference type="InterPro" id="IPR058163">
    <property type="entry name" value="LysR-type_TF_proteobact-type"/>
</dbReference>
<comment type="similarity">
    <text evidence="1">Belongs to the LysR transcriptional regulatory family.</text>
</comment>
<dbReference type="PROSITE" id="PS50931">
    <property type="entry name" value="HTH_LYSR"/>
    <property type="match status" value="1"/>
</dbReference>
<evidence type="ECO:0000256" key="1">
    <source>
        <dbReference type="ARBA" id="ARBA00009437"/>
    </source>
</evidence>
<proteinExistence type="inferred from homology"/>
<dbReference type="SUPFAM" id="SSF46785">
    <property type="entry name" value="Winged helix' DNA-binding domain"/>
    <property type="match status" value="1"/>
</dbReference>
<accession>D8MUB3</accession>
<dbReference type="eggNOG" id="COG0583">
    <property type="taxonomic scope" value="Bacteria"/>
</dbReference>
<evidence type="ECO:0000313" key="7">
    <source>
        <dbReference type="Proteomes" id="UP000008793"/>
    </source>
</evidence>
<dbReference type="InterPro" id="IPR000847">
    <property type="entry name" value="LysR_HTH_N"/>
</dbReference>
<protein>
    <submittedName>
        <fullName evidence="6">Transcriptional regulator, LysR family</fullName>
    </submittedName>
</protein>
<dbReference type="AlphaFoldDB" id="D8MUB3"/>
<dbReference type="GO" id="GO:0043565">
    <property type="term" value="F:sequence-specific DNA binding"/>
    <property type="evidence" value="ECO:0007669"/>
    <property type="project" value="TreeGrafter"/>
</dbReference>
<dbReference type="Gene3D" id="1.10.10.10">
    <property type="entry name" value="Winged helix-like DNA-binding domain superfamily/Winged helix DNA-binding domain"/>
    <property type="match status" value="1"/>
</dbReference>
<dbReference type="PANTHER" id="PTHR30537:SF5">
    <property type="entry name" value="HTH-TYPE TRANSCRIPTIONAL ACTIVATOR TTDR-RELATED"/>
    <property type="match status" value="1"/>
</dbReference>
<dbReference type="CDD" id="cd08422">
    <property type="entry name" value="PBP2_CrgA_like"/>
    <property type="match status" value="1"/>
</dbReference>
<dbReference type="Gene3D" id="3.40.190.290">
    <property type="match status" value="1"/>
</dbReference>
<dbReference type="FunFam" id="1.10.10.10:FF:000001">
    <property type="entry name" value="LysR family transcriptional regulator"/>
    <property type="match status" value="1"/>
</dbReference>
<dbReference type="InterPro" id="IPR036390">
    <property type="entry name" value="WH_DNA-bd_sf"/>
</dbReference>
<dbReference type="EMBL" id="FP236843">
    <property type="protein sequence ID" value="CAX60420.1"/>
    <property type="molecule type" value="Genomic_DNA"/>
</dbReference>
<evidence type="ECO:0000256" key="3">
    <source>
        <dbReference type="ARBA" id="ARBA00023125"/>
    </source>
</evidence>
<gene>
    <name evidence="6" type="ordered locus">EbC_28890</name>
</gene>
<evidence type="ECO:0000256" key="2">
    <source>
        <dbReference type="ARBA" id="ARBA00023015"/>
    </source>
</evidence>
<organism evidence="7">
    <name type="scientific">Erwinia billingiae (strain Eb661)</name>
    <dbReference type="NCBI Taxonomy" id="634500"/>
    <lineage>
        <taxon>Bacteria</taxon>
        <taxon>Pseudomonadati</taxon>
        <taxon>Pseudomonadota</taxon>
        <taxon>Gammaproteobacteria</taxon>
        <taxon>Enterobacterales</taxon>
        <taxon>Erwiniaceae</taxon>
        <taxon>Erwinia</taxon>
    </lineage>
</organism>
<dbReference type="KEGG" id="ebi:EbC_28890"/>
<name>D8MUB3_ERWBE</name>
<dbReference type="PANTHER" id="PTHR30537">
    <property type="entry name" value="HTH-TYPE TRANSCRIPTIONAL REGULATOR"/>
    <property type="match status" value="1"/>
</dbReference>
<dbReference type="Proteomes" id="UP000008793">
    <property type="component" value="Chromosome"/>
</dbReference>
<dbReference type="HOGENOM" id="CLU_039613_16_4_6"/>
<sequence length="305" mass="33550">MLKDIRDIALFNAIVACGSLSAAGRQLGLSLAVVSKRLTQMEQQLGVRLFHRTTRHVSLTDEGLVFTEHALRLQQELDSIESALSSRQGKASGTLRITSSHSMGQRWLSPIVTRFMQQHQSVKLHLHLSDRVIDLAASGYDLAIRYGALADSRLVARELVPNQRVLCASPAYLQQAGEPLSLEELSAHSCIISGDNPVTEWTFGAGESQRSVQINARFHVNTGEAAHGLALHGAGIVVKSVWDVADDLKSGKLVQVLTDHPLPAAPLHAIWLNGKQQPPRVRLFVDYLREALAQQWQDFSLTRPD</sequence>
<dbReference type="GO" id="GO:0006351">
    <property type="term" value="P:DNA-templated transcription"/>
    <property type="evidence" value="ECO:0007669"/>
    <property type="project" value="TreeGrafter"/>
</dbReference>
<keyword evidence="2" id="KW-0805">Transcription regulation</keyword>
<evidence type="ECO:0000256" key="4">
    <source>
        <dbReference type="ARBA" id="ARBA00023163"/>
    </source>
</evidence>
<keyword evidence="3" id="KW-0238">DNA-binding</keyword>
<dbReference type="STRING" id="634500.EbC_28890"/>
<keyword evidence="7" id="KW-1185">Reference proteome</keyword>
<dbReference type="FunFam" id="3.40.190.290:FF:000001">
    <property type="entry name" value="Transcriptional regulator, LysR family"/>
    <property type="match status" value="1"/>
</dbReference>
<reference evidence="6 7" key="1">
    <citation type="journal article" date="2010" name="BMC Genomics">
        <title>Genome comparison of the epiphytic bacteria Erwinia billingiae and E. tasmaniensis with the pear pathogen E. pyrifoliae.</title>
        <authorList>
            <person name="Kube M."/>
            <person name="Migdoll A.M."/>
            <person name="Gehring I."/>
            <person name="Heitmann K."/>
            <person name="Mayer Y."/>
            <person name="Kuhl H."/>
            <person name="Knaust F."/>
            <person name="Geider K."/>
            <person name="Reinhardt R."/>
        </authorList>
    </citation>
    <scope>NUCLEOTIDE SEQUENCE [LARGE SCALE GENOMIC DNA]</scope>
    <source>
        <strain evidence="6 7">Eb661</strain>
    </source>
</reference>
<dbReference type="InterPro" id="IPR005119">
    <property type="entry name" value="LysR_subst-bd"/>
</dbReference>
<dbReference type="Pfam" id="PF03466">
    <property type="entry name" value="LysR_substrate"/>
    <property type="match status" value="1"/>
</dbReference>
<dbReference type="SUPFAM" id="SSF53850">
    <property type="entry name" value="Periplasmic binding protein-like II"/>
    <property type="match status" value="1"/>
</dbReference>
<feature type="domain" description="HTH lysR-type" evidence="5">
    <location>
        <begin position="1"/>
        <end position="60"/>
    </location>
</feature>
<evidence type="ECO:0000259" key="5">
    <source>
        <dbReference type="PROSITE" id="PS50931"/>
    </source>
</evidence>
<keyword evidence="4" id="KW-0804">Transcription</keyword>
<dbReference type="Pfam" id="PF00126">
    <property type="entry name" value="HTH_1"/>
    <property type="match status" value="1"/>
</dbReference>
<dbReference type="InterPro" id="IPR036388">
    <property type="entry name" value="WH-like_DNA-bd_sf"/>
</dbReference>